<dbReference type="SUPFAM" id="SSF55550">
    <property type="entry name" value="SH2 domain"/>
    <property type="match status" value="1"/>
</dbReference>
<reference evidence="4 5" key="1">
    <citation type="submission" date="2020-04" db="EMBL/GenBank/DDBJ databases">
        <authorList>
            <person name="Laetsch R D."/>
            <person name="Stevens L."/>
            <person name="Kumar S."/>
            <person name="Blaxter L. M."/>
        </authorList>
    </citation>
    <scope>NUCLEOTIDE SEQUENCE [LARGE SCALE GENOMIC DNA]</scope>
</reference>
<feature type="region of interest" description="Disordered" evidence="2">
    <location>
        <begin position="256"/>
        <end position="304"/>
    </location>
</feature>
<evidence type="ECO:0000313" key="5">
    <source>
        <dbReference type="Proteomes" id="UP000494206"/>
    </source>
</evidence>
<dbReference type="PANTHER" id="PTHR14247">
    <property type="entry name" value="BREAST CANCER ANTI-ESTROGEN RESISTANCE PROTEIN 3 HOMOLOG-LIKE PROTEIN"/>
    <property type="match status" value="1"/>
</dbReference>
<evidence type="ECO:0000259" key="3">
    <source>
        <dbReference type="PROSITE" id="PS50001"/>
    </source>
</evidence>
<feature type="domain" description="SH2" evidence="3">
    <location>
        <begin position="26"/>
        <end position="120"/>
    </location>
</feature>
<dbReference type="PANTHER" id="PTHR14247:SF8">
    <property type="entry name" value="RAS-GEF DOMAIN-CONTAINING PROTEIN"/>
    <property type="match status" value="1"/>
</dbReference>
<dbReference type="InterPro" id="IPR051853">
    <property type="entry name" value="SH2-Ras-GEF_adapter"/>
</dbReference>
<dbReference type="FunFam" id="3.30.505.10:FF:000013">
    <property type="entry name" value="SH2 domain-containing protein 3C isoform X1"/>
    <property type="match status" value="1"/>
</dbReference>
<dbReference type="InterPro" id="IPR023578">
    <property type="entry name" value="Ras_GEF_dom_sf"/>
</dbReference>
<name>A0A8S1EIA1_9PELO</name>
<dbReference type="GO" id="GO:0007264">
    <property type="term" value="P:small GTPase-mediated signal transduction"/>
    <property type="evidence" value="ECO:0007669"/>
    <property type="project" value="InterPro"/>
</dbReference>
<dbReference type="Gene3D" id="1.10.840.10">
    <property type="entry name" value="Ras guanine-nucleotide exchange factors catalytic domain"/>
    <property type="match status" value="1"/>
</dbReference>
<evidence type="ECO:0000256" key="1">
    <source>
        <dbReference type="PROSITE-ProRule" id="PRU00191"/>
    </source>
</evidence>
<dbReference type="PRINTS" id="PR00401">
    <property type="entry name" value="SH2DOMAIN"/>
</dbReference>
<accession>A0A8S1EIA1</accession>
<dbReference type="InterPro" id="IPR036860">
    <property type="entry name" value="SH2_dom_sf"/>
</dbReference>
<feature type="compositionally biased region" description="Pro residues" evidence="2">
    <location>
        <begin position="279"/>
        <end position="295"/>
    </location>
</feature>
<feature type="compositionally biased region" description="Polar residues" evidence="2">
    <location>
        <begin position="350"/>
        <end position="370"/>
    </location>
</feature>
<dbReference type="Proteomes" id="UP000494206">
    <property type="component" value="Unassembled WGS sequence"/>
</dbReference>
<dbReference type="EMBL" id="CADEPM010000002">
    <property type="protein sequence ID" value="CAB3399453.1"/>
    <property type="molecule type" value="Genomic_DNA"/>
</dbReference>
<dbReference type="InterPro" id="IPR036964">
    <property type="entry name" value="RASGEF_cat_dom_sf"/>
</dbReference>
<dbReference type="GO" id="GO:0005085">
    <property type="term" value="F:guanyl-nucleotide exchange factor activity"/>
    <property type="evidence" value="ECO:0007669"/>
    <property type="project" value="InterPro"/>
</dbReference>
<dbReference type="OrthoDB" id="9204160at2759"/>
<keyword evidence="1" id="KW-0727">SH2 domain</keyword>
<dbReference type="SMART" id="SM00252">
    <property type="entry name" value="SH2"/>
    <property type="match status" value="1"/>
</dbReference>
<comment type="caution">
    <text evidence="4">The sequence shown here is derived from an EMBL/GenBank/DDBJ whole genome shotgun (WGS) entry which is preliminary data.</text>
</comment>
<dbReference type="PROSITE" id="PS50001">
    <property type="entry name" value="SH2"/>
    <property type="match status" value="1"/>
</dbReference>
<dbReference type="InterPro" id="IPR000980">
    <property type="entry name" value="SH2"/>
</dbReference>
<keyword evidence="5" id="KW-1185">Reference proteome</keyword>
<feature type="compositionally biased region" description="Polar residues" evidence="2">
    <location>
        <begin position="256"/>
        <end position="270"/>
    </location>
</feature>
<feature type="region of interest" description="Disordered" evidence="2">
    <location>
        <begin position="342"/>
        <end position="385"/>
    </location>
</feature>
<evidence type="ECO:0000256" key="2">
    <source>
        <dbReference type="SAM" id="MobiDB-lite"/>
    </source>
</evidence>
<dbReference type="AlphaFoldDB" id="A0A8S1EIA1"/>
<gene>
    <name evidence="4" type="ORF">CBOVIS_LOCUS2576</name>
</gene>
<sequence length="646" mass="73707">MYDPEEFPDYDTPGSSQSCLLAQESWYHGNVTRLTAETAVLFNGDFLVRDSISEKGEYVLTCRWNGRPLHFQINSTIENGRKMYHFELESFATVVDLINFYVNHCRPITFASKCIISAPVTKPEKKIDCSSPRDIEASYMHILRRDQKTTPVRNTMTLQQKVRLNQANRFHKPVFSKSSHDLCIIDDDSCPPLQHRENLRFRALPVPNRSDSSSQDEDDYDSVDYAAMDEIGNKGSTKSGKSFTLKRDFIKPMSSSCHNLTRTASPSAPNQYVRKPGAKPTPPPVGEKPPLPPRPNDIFNGGLKSAKSIDKNLESENENDYDDVQRSRISRLSSVMNVNTDTEKLKRLSNESSATDYDSLPSDRSMTQRDSGIYGSPSPPHDKNEGFSAPTLFKLKNFLTNSSAKDVAFAITYEDAILFQMIGDEHNFHNALQFLMLPKGAKIRETLSERSRLITLSVILSIVTTKDGERLRAWLDTCKELLNFGNFYGFINVMDAIVSTLMQTRYAVWYSIDAQRQTLFEDLKATRQKLRHFGCPPQYTMVIPMIQPILEIMGGSDNQFLEQDMYVTDNETLFRWIEVCRDWIRKSDDLGIALKSKLGPKQLLENPISLANLRLLIFNHADTQPERYEIAIDRLEDMIQNKRISH</sequence>
<dbReference type="Gene3D" id="3.30.505.10">
    <property type="entry name" value="SH2 domain"/>
    <property type="match status" value="1"/>
</dbReference>
<evidence type="ECO:0000313" key="4">
    <source>
        <dbReference type="EMBL" id="CAB3399453.1"/>
    </source>
</evidence>
<organism evidence="4 5">
    <name type="scientific">Caenorhabditis bovis</name>
    <dbReference type="NCBI Taxonomy" id="2654633"/>
    <lineage>
        <taxon>Eukaryota</taxon>
        <taxon>Metazoa</taxon>
        <taxon>Ecdysozoa</taxon>
        <taxon>Nematoda</taxon>
        <taxon>Chromadorea</taxon>
        <taxon>Rhabditida</taxon>
        <taxon>Rhabditina</taxon>
        <taxon>Rhabditomorpha</taxon>
        <taxon>Rhabditoidea</taxon>
        <taxon>Rhabditidae</taxon>
        <taxon>Peloderinae</taxon>
        <taxon>Caenorhabditis</taxon>
    </lineage>
</organism>
<proteinExistence type="predicted"/>
<dbReference type="SUPFAM" id="SSF48366">
    <property type="entry name" value="Ras GEF"/>
    <property type="match status" value="1"/>
</dbReference>
<protein>
    <recommendedName>
        <fullName evidence="3">SH2 domain-containing protein</fullName>
    </recommendedName>
</protein>
<dbReference type="Pfam" id="PF00017">
    <property type="entry name" value="SH2"/>
    <property type="match status" value="1"/>
</dbReference>